<reference evidence="2 3" key="1">
    <citation type="submission" date="2018-06" db="EMBL/GenBank/DDBJ databases">
        <title>The Genome of Cuscuta australis (Dodder) Provides Insight into the Evolution of Plant Parasitism.</title>
        <authorList>
            <person name="Liu H."/>
        </authorList>
    </citation>
    <scope>NUCLEOTIDE SEQUENCE [LARGE SCALE GENOMIC DNA]</scope>
    <source>
        <strain evidence="3">cv. Yunnan</strain>
        <tissue evidence="2">Vines</tissue>
    </source>
</reference>
<dbReference type="PANTHER" id="PTHR34120">
    <property type="entry name" value="EXPRESSED PROTEIN"/>
    <property type="match status" value="1"/>
</dbReference>
<dbReference type="PANTHER" id="PTHR34120:SF2">
    <property type="entry name" value="OS01G0860900 PROTEIN"/>
    <property type="match status" value="1"/>
</dbReference>
<proteinExistence type="predicted"/>
<feature type="compositionally biased region" description="Polar residues" evidence="1">
    <location>
        <begin position="75"/>
        <end position="94"/>
    </location>
</feature>
<name>A0A328E1F5_9ASTE</name>
<dbReference type="AlphaFoldDB" id="A0A328E1F5"/>
<dbReference type="Proteomes" id="UP000249390">
    <property type="component" value="Unassembled WGS sequence"/>
</dbReference>
<evidence type="ECO:0000313" key="2">
    <source>
        <dbReference type="EMBL" id="RAL51707.1"/>
    </source>
</evidence>
<sequence length="280" mass="30169">MPPQVDIETLVSACAGGGATDRKVACETLAGDDGVAKDAPPDFPPESFCLSKDAEIDWFDQNAFLERKESAKGINANQTGHPNLNPGPNSSSQRFVKPKASLLGFPKTQKMNYVWKTCTKPASIRLFPPKRSESIEKTAAEPGSPKVSCMGRVRSKRGCRKSASTRESSAGDRNITVGNKDKIGFYSRLLSLFKPNRRLKPAPKLEDPDRNIGGGAKKRDVPISVELAAEPPGLGAVRRLSSARKPDSWAAEEIKNAISGSFETGRRRSHTGVADVYGGC</sequence>
<dbReference type="EMBL" id="NQVE01000046">
    <property type="protein sequence ID" value="RAL51707.1"/>
    <property type="molecule type" value="Genomic_DNA"/>
</dbReference>
<comment type="caution">
    <text evidence="2">The sequence shown here is derived from an EMBL/GenBank/DDBJ whole genome shotgun (WGS) entry which is preliminary data.</text>
</comment>
<evidence type="ECO:0000313" key="3">
    <source>
        <dbReference type="Proteomes" id="UP000249390"/>
    </source>
</evidence>
<feature type="region of interest" description="Disordered" evidence="1">
    <location>
        <begin position="75"/>
        <end position="95"/>
    </location>
</feature>
<feature type="region of interest" description="Disordered" evidence="1">
    <location>
        <begin position="135"/>
        <end position="173"/>
    </location>
</feature>
<protein>
    <submittedName>
        <fullName evidence="2">Uncharacterized protein</fullName>
    </submittedName>
</protein>
<gene>
    <name evidence="2" type="ORF">DM860_010425</name>
</gene>
<accession>A0A328E1F5</accession>
<keyword evidence="3" id="KW-1185">Reference proteome</keyword>
<organism evidence="2 3">
    <name type="scientific">Cuscuta australis</name>
    <dbReference type="NCBI Taxonomy" id="267555"/>
    <lineage>
        <taxon>Eukaryota</taxon>
        <taxon>Viridiplantae</taxon>
        <taxon>Streptophyta</taxon>
        <taxon>Embryophyta</taxon>
        <taxon>Tracheophyta</taxon>
        <taxon>Spermatophyta</taxon>
        <taxon>Magnoliopsida</taxon>
        <taxon>eudicotyledons</taxon>
        <taxon>Gunneridae</taxon>
        <taxon>Pentapetalae</taxon>
        <taxon>asterids</taxon>
        <taxon>lamiids</taxon>
        <taxon>Solanales</taxon>
        <taxon>Convolvulaceae</taxon>
        <taxon>Cuscuteae</taxon>
        <taxon>Cuscuta</taxon>
        <taxon>Cuscuta subgen. Grammica</taxon>
        <taxon>Cuscuta sect. Cleistogrammica</taxon>
    </lineage>
</organism>
<evidence type="ECO:0000256" key="1">
    <source>
        <dbReference type="SAM" id="MobiDB-lite"/>
    </source>
</evidence>